<evidence type="ECO:0000313" key="1">
    <source>
        <dbReference type="EMBL" id="JAD40276.1"/>
    </source>
</evidence>
<dbReference type="AlphaFoldDB" id="A0A0A8ZN92"/>
<organism evidence="1">
    <name type="scientific">Arundo donax</name>
    <name type="common">Giant reed</name>
    <name type="synonym">Donax arundinaceus</name>
    <dbReference type="NCBI Taxonomy" id="35708"/>
    <lineage>
        <taxon>Eukaryota</taxon>
        <taxon>Viridiplantae</taxon>
        <taxon>Streptophyta</taxon>
        <taxon>Embryophyta</taxon>
        <taxon>Tracheophyta</taxon>
        <taxon>Spermatophyta</taxon>
        <taxon>Magnoliopsida</taxon>
        <taxon>Liliopsida</taxon>
        <taxon>Poales</taxon>
        <taxon>Poaceae</taxon>
        <taxon>PACMAD clade</taxon>
        <taxon>Arundinoideae</taxon>
        <taxon>Arundineae</taxon>
        <taxon>Arundo</taxon>
    </lineage>
</organism>
<sequence length="31" mass="3836">MSRVVLGLQSFDPNLFFFLYVWRCVQKKFCY</sequence>
<reference evidence="1" key="1">
    <citation type="submission" date="2014-09" db="EMBL/GenBank/DDBJ databases">
        <authorList>
            <person name="Magalhaes I.L.F."/>
            <person name="Oliveira U."/>
            <person name="Santos F.R."/>
            <person name="Vidigal T.H.D.A."/>
            <person name="Brescovit A.D."/>
            <person name="Santos A.J."/>
        </authorList>
    </citation>
    <scope>NUCLEOTIDE SEQUENCE</scope>
    <source>
        <tissue evidence="1">Shoot tissue taken approximately 20 cm above the soil surface</tissue>
    </source>
</reference>
<name>A0A0A8ZN92_ARUDO</name>
<reference evidence="1" key="2">
    <citation type="journal article" date="2015" name="Data Brief">
        <title>Shoot transcriptome of the giant reed, Arundo donax.</title>
        <authorList>
            <person name="Barrero R.A."/>
            <person name="Guerrero F.D."/>
            <person name="Moolhuijzen P."/>
            <person name="Goolsby J.A."/>
            <person name="Tidwell J."/>
            <person name="Bellgard S.E."/>
            <person name="Bellgard M.I."/>
        </authorList>
    </citation>
    <scope>NUCLEOTIDE SEQUENCE</scope>
    <source>
        <tissue evidence="1">Shoot tissue taken approximately 20 cm above the soil surface</tissue>
    </source>
</reference>
<proteinExistence type="predicted"/>
<dbReference type="EMBL" id="GBRH01257619">
    <property type="protein sequence ID" value="JAD40276.1"/>
    <property type="molecule type" value="Transcribed_RNA"/>
</dbReference>
<protein>
    <submittedName>
        <fullName evidence="1">Uncharacterized protein</fullName>
    </submittedName>
</protein>
<accession>A0A0A8ZN92</accession>